<dbReference type="PATRIC" id="fig|662475.6.peg.4285"/>
<comment type="caution">
    <text evidence="1">The sequence shown here is derived from an EMBL/GenBank/DDBJ whole genome shotgun (WGS) entry which is preliminary data.</text>
</comment>
<dbReference type="AlphaFoldDB" id="M0JNQ7"/>
<evidence type="ECO:0000313" key="1">
    <source>
        <dbReference type="EMBL" id="EMA09584.1"/>
    </source>
</evidence>
<gene>
    <name evidence="1" type="ORF">C435_21894</name>
</gene>
<evidence type="ECO:0000313" key="2">
    <source>
        <dbReference type="Proteomes" id="UP000011687"/>
    </source>
</evidence>
<dbReference type="EMBL" id="AOLS01000125">
    <property type="protein sequence ID" value="EMA09584.1"/>
    <property type="molecule type" value="Genomic_DNA"/>
</dbReference>
<proteinExistence type="predicted"/>
<dbReference type="Proteomes" id="UP000011687">
    <property type="component" value="Unassembled WGS sequence"/>
</dbReference>
<name>M0JNQ7_9EURY</name>
<accession>M0JNQ7</accession>
<sequence length="206" mass="23262">MPSEQPATGTELCWDHEDCPRDNCDGELQQQDRFNVLCLACEGVWTYVKTSTAHLLQTADCETVATKPIAMSDGGRVSEADIESILDELKSFEGIDLTKAEPGTVERFFDAQDRLMEAIDAELDDDDLPQATHIWWNDQAEFHLYCADHYFPIANEQWTGFTEVDDPQAVTQAARDRLDSGVPCEKCHSEALYGRRDELLEERDLA</sequence>
<organism evidence="1 2">
    <name type="scientific">Haloarcula marismortui ATCC 33799</name>
    <dbReference type="NCBI Taxonomy" id="662475"/>
    <lineage>
        <taxon>Archaea</taxon>
        <taxon>Methanobacteriati</taxon>
        <taxon>Methanobacteriota</taxon>
        <taxon>Stenosarchaea group</taxon>
        <taxon>Halobacteria</taxon>
        <taxon>Halobacteriales</taxon>
        <taxon>Haloarculaceae</taxon>
        <taxon>Haloarcula</taxon>
    </lineage>
</organism>
<keyword evidence="2" id="KW-1185">Reference proteome</keyword>
<protein>
    <submittedName>
        <fullName evidence="1">Uncharacterized protein</fullName>
    </submittedName>
</protein>
<reference evidence="1 2" key="1">
    <citation type="journal article" date="2014" name="PLoS Genet.">
        <title>Phylogenetically driven sequencing of extremely halophilic archaea reveals strategies for static and dynamic osmo-response.</title>
        <authorList>
            <person name="Becker E.A."/>
            <person name="Seitzer P.M."/>
            <person name="Tritt A."/>
            <person name="Larsen D."/>
            <person name="Krusor M."/>
            <person name="Yao A.I."/>
            <person name="Wu D."/>
            <person name="Madern D."/>
            <person name="Eisen J.A."/>
            <person name="Darling A.E."/>
            <person name="Facciotti M.T."/>
        </authorList>
    </citation>
    <scope>NUCLEOTIDE SEQUENCE [LARGE SCALE GENOMIC DNA]</scope>
    <source>
        <strain evidence="1 2">ATCC 33799</strain>
    </source>
</reference>
<dbReference type="RefSeq" id="WP_007190822.1">
    <property type="nucleotide sequence ID" value="NZ_AOLS01000125.1"/>
</dbReference>